<reference evidence="2 3" key="1">
    <citation type="submission" date="2019-07" db="EMBL/GenBank/DDBJ databases">
        <title>Whole genome shotgun sequence of Segetibacter aerophilus NBRC 106135.</title>
        <authorList>
            <person name="Hosoyama A."/>
            <person name="Uohara A."/>
            <person name="Ohji S."/>
            <person name="Ichikawa N."/>
        </authorList>
    </citation>
    <scope>NUCLEOTIDE SEQUENCE [LARGE SCALE GENOMIC DNA]</scope>
    <source>
        <strain evidence="2 3">NBRC 106135</strain>
    </source>
</reference>
<dbReference type="OrthoDB" id="1524045at2"/>
<dbReference type="InterPro" id="IPR011652">
    <property type="entry name" value="MORN_2"/>
</dbReference>
<feature type="domain" description="TonB C-terminal" evidence="1">
    <location>
        <begin position="274"/>
        <end position="339"/>
    </location>
</feature>
<evidence type="ECO:0000313" key="2">
    <source>
        <dbReference type="EMBL" id="GEO10975.1"/>
    </source>
</evidence>
<protein>
    <recommendedName>
        <fullName evidence="1">TonB C-terminal domain-containing protein</fullName>
    </recommendedName>
</protein>
<dbReference type="Pfam" id="PF03544">
    <property type="entry name" value="TonB_C"/>
    <property type="match status" value="1"/>
</dbReference>
<dbReference type="Proteomes" id="UP000321513">
    <property type="component" value="Unassembled WGS sequence"/>
</dbReference>
<accession>A0A512BGH1</accession>
<dbReference type="GO" id="GO:0055085">
    <property type="term" value="P:transmembrane transport"/>
    <property type="evidence" value="ECO:0007669"/>
    <property type="project" value="InterPro"/>
</dbReference>
<dbReference type="SUPFAM" id="SSF74653">
    <property type="entry name" value="TolA/TonB C-terminal domain"/>
    <property type="match status" value="1"/>
</dbReference>
<keyword evidence="3" id="KW-1185">Reference proteome</keyword>
<dbReference type="EMBL" id="BJYT01000014">
    <property type="protein sequence ID" value="GEO10975.1"/>
    <property type="molecule type" value="Genomic_DNA"/>
</dbReference>
<dbReference type="Gene3D" id="3.30.1150.10">
    <property type="match status" value="1"/>
</dbReference>
<dbReference type="Gene3D" id="2.20.110.10">
    <property type="entry name" value="Histone H3 K4-specific methyltransferase SET7/9 N-terminal domain"/>
    <property type="match status" value="1"/>
</dbReference>
<dbReference type="AlphaFoldDB" id="A0A512BGH1"/>
<dbReference type="InterPro" id="IPR037682">
    <property type="entry name" value="TonB_C"/>
</dbReference>
<comment type="caution">
    <text evidence="2">The sequence shown here is derived from an EMBL/GenBank/DDBJ whole genome shotgun (WGS) entry which is preliminary data.</text>
</comment>
<sequence length="342" mass="39106">MAKPHLGITTKNFFKSLAVISDMSYFNRMKTLQALVFLLGSLTTYAQHIEHYYDWQWKPSTISQARFLTTIDYKDSVWYRRDFYVRERSLRMSGSFLDSSCKIGHGKFQYFHPNKSLESLGDFVNGKKEGIWVSFYPNKIIRDSSLFKDGKPIGTSFRWHSNGYISDSSIYNEDGSGVSVGWFDNGAPSRAGRYAPGRAMNGKWQFFHKNGKLSSTEIYTDGRLVNKTYFDEDGNTIADTTNRDHEATFKGGSKGWVQFLQSQVYFPSQYKIVNGDAAVVVVTGVVDEEGNMTDVEVNTPFYPDFDRIAVNAVRKSPKWTPAVDHNRRVKYLIRQAVTFAQE</sequence>
<proteinExistence type="predicted"/>
<dbReference type="Pfam" id="PF07661">
    <property type="entry name" value="MORN_2"/>
    <property type="match status" value="2"/>
</dbReference>
<dbReference type="SUPFAM" id="SSF82185">
    <property type="entry name" value="Histone H3 K4-specific methyltransferase SET7/9 N-terminal domain"/>
    <property type="match status" value="1"/>
</dbReference>
<evidence type="ECO:0000259" key="1">
    <source>
        <dbReference type="Pfam" id="PF03544"/>
    </source>
</evidence>
<name>A0A512BGH1_9BACT</name>
<evidence type="ECO:0000313" key="3">
    <source>
        <dbReference type="Proteomes" id="UP000321513"/>
    </source>
</evidence>
<organism evidence="2 3">
    <name type="scientific">Segetibacter aerophilus</name>
    <dbReference type="NCBI Taxonomy" id="670293"/>
    <lineage>
        <taxon>Bacteria</taxon>
        <taxon>Pseudomonadati</taxon>
        <taxon>Bacteroidota</taxon>
        <taxon>Chitinophagia</taxon>
        <taxon>Chitinophagales</taxon>
        <taxon>Chitinophagaceae</taxon>
        <taxon>Segetibacter</taxon>
    </lineage>
</organism>
<gene>
    <name evidence="2" type="ORF">SAE01_34710</name>
</gene>